<dbReference type="GO" id="GO:0005507">
    <property type="term" value="F:copper ion binding"/>
    <property type="evidence" value="ECO:0007669"/>
    <property type="project" value="UniProtKB-ARBA"/>
</dbReference>
<dbReference type="EMBL" id="ML005002">
    <property type="protein sequence ID" value="RKP20977.1"/>
    <property type="molecule type" value="Genomic_DNA"/>
</dbReference>
<dbReference type="OrthoDB" id="270009at2759"/>
<evidence type="ECO:0000256" key="3">
    <source>
        <dbReference type="PIRSR" id="PIRSR603782-2"/>
    </source>
</evidence>
<evidence type="ECO:0000313" key="7">
    <source>
        <dbReference type="Proteomes" id="UP000030755"/>
    </source>
</evidence>
<proteinExistence type="inferred from homology"/>
<keyword evidence="2" id="KW-0479">Metal-binding</keyword>
<keyword evidence="4" id="KW-0472">Membrane</keyword>
<reference evidence="8" key="2">
    <citation type="journal article" date="2018" name="Nat. Microbiol.">
        <title>Leveraging single-cell genomics to expand the fungal tree of life.</title>
        <authorList>
            <person name="Ahrendt S.R."/>
            <person name="Quandt C.A."/>
            <person name="Ciobanu D."/>
            <person name="Clum A."/>
            <person name="Salamov A."/>
            <person name="Andreopoulos B."/>
            <person name="Cheng J.F."/>
            <person name="Woyke T."/>
            <person name="Pelin A."/>
            <person name="Henrissat B."/>
            <person name="Reynolds N.K."/>
            <person name="Benny G.L."/>
            <person name="Smith M.E."/>
            <person name="James T.Y."/>
            <person name="Grigoriev I.V."/>
        </authorList>
    </citation>
    <scope>NUCLEOTIDE SEQUENCE [LARGE SCALE GENOMIC DNA]</scope>
    <source>
        <strain evidence="8">CSF55</strain>
    </source>
</reference>
<dbReference type="Pfam" id="PF02630">
    <property type="entry name" value="SCO1-SenC"/>
    <property type="match status" value="1"/>
</dbReference>
<feature type="disulfide bond" description="Redox-active" evidence="3">
    <location>
        <begin position="135"/>
        <end position="139"/>
    </location>
</feature>
<evidence type="ECO:0000313" key="5">
    <source>
        <dbReference type="EMBL" id="EPZ31603.1"/>
    </source>
</evidence>
<reference evidence="6" key="3">
    <citation type="submission" date="2018-08" db="EMBL/GenBank/DDBJ databases">
        <title>Leveraging single-cell genomics to expand the Fungal Tree of Life.</title>
        <authorList>
            <consortium name="DOE Joint Genome Institute"/>
            <person name="Ahrendt S.R."/>
            <person name="Quandt C.A."/>
            <person name="Ciobanu D."/>
            <person name="Clum A."/>
            <person name="Salamov A."/>
            <person name="Andreopoulos B."/>
            <person name="Cheng J.-F."/>
            <person name="Woyke T."/>
            <person name="Pelin A."/>
            <person name="Henrissat B."/>
            <person name="Reynolds N."/>
            <person name="Benny G.L."/>
            <person name="Smith M.E."/>
            <person name="James T.Y."/>
            <person name="Grigoriev I.V."/>
        </authorList>
    </citation>
    <scope>NUCLEOTIDE SEQUENCE</scope>
    <source>
        <strain evidence="6">CSF55</strain>
    </source>
</reference>
<evidence type="ECO:0000313" key="8">
    <source>
        <dbReference type="Proteomes" id="UP000281549"/>
    </source>
</evidence>
<dbReference type="CDD" id="cd02968">
    <property type="entry name" value="SCO"/>
    <property type="match status" value="1"/>
</dbReference>
<name>A0A075ASZ1_ROZAC</name>
<evidence type="ECO:0000256" key="2">
    <source>
        <dbReference type="PIRSR" id="PIRSR603782-1"/>
    </source>
</evidence>
<protein>
    <submittedName>
        <fullName evidence="6">SCO1-SenC-domain-containing protein</fullName>
    </submittedName>
    <submittedName>
        <fullName evidence="5">Thioredoxin-like fold domain-containing protein</fullName>
    </submittedName>
</protein>
<dbReference type="Proteomes" id="UP000030755">
    <property type="component" value="Unassembled WGS sequence"/>
</dbReference>
<evidence type="ECO:0000256" key="4">
    <source>
        <dbReference type="SAM" id="Phobius"/>
    </source>
</evidence>
<dbReference type="STRING" id="988480.A0A075ASZ1"/>
<feature type="binding site" evidence="2">
    <location>
        <position position="135"/>
    </location>
    <ligand>
        <name>Cu cation</name>
        <dbReference type="ChEBI" id="CHEBI:23378"/>
    </ligand>
</feature>
<dbReference type="Proteomes" id="UP000281549">
    <property type="component" value="Unassembled WGS sequence"/>
</dbReference>
<dbReference type="PANTHER" id="PTHR12151:SF25">
    <property type="entry name" value="LINALOOL DEHYDRATASE_ISOMERASE DOMAIN-CONTAINING PROTEIN"/>
    <property type="match status" value="1"/>
</dbReference>
<feature type="binding site" evidence="2">
    <location>
        <position position="241"/>
    </location>
    <ligand>
        <name>Cu cation</name>
        <dbReference type="ChEBI" id="CHEBI:23378"/>
    </ligand>
</feature>
<comment type="similarity">
    <text evidence="1">Belongs to the SCO1/2 family.</text>
</comment>
<feature type="binding site" evidence="2">
    <location>
        <position position="139"/>
    </location>
    <ligand>
        <name>Cu cation</name>
        <dbReference type="ChEBI" id="CHEBI:23378"/>
    </ligand>
</feature>
<dbReference type="Gene3D" id="3.40.30.10">
    <property type="entry name" value="Glutaredoxin"/>
    <property type="match status" value="1"/>
</dbReference>
<dbReference type="PANTHER" id="PTHR12151">
    <property type="entry name" value="ELECTRON TRANSPORT PROTIN SCO1/SENC FAMILY MEMBER"/>
    <property type="match status" value="1"/>
</dbReference>
<dbReference type="SUPFAM" id="SSF52833">
    <property type="entry name" value="Thioredoxin-like"/>
    <property type="match status" value="1"/>
</dbReference>
<dbReference type="InterPro" id="IPR036249">
    <property type="entry name" value="Thioredoxin-like_sf"/>
</dbReference>
<dbReference type="EMBL" id="KE561209">
    <property type="protein sequence ID" value="EPZ31603.1"/>
    <property type="molecule type" value="Genomic_DNA"/>
</dbReference>
<keyword evidence="4" id="KW-0812">Transmembrane</keyword>
<dbReference type="HOGENOM" id="CLU_050131_0_3_1"/>
<dbReference type="OMA" id="DYDTHIE"/>
<keyword evidence="2" id="KW-0186">Copper</keyword>
<sequence>MFLRQFRKPIFSITRIITRNKLIIPPKGDKKVEKIEKKDSEVGFLDRSDPFNSQDIMYPKLFLFTLLGASVVLSYLYIMRDREFKRLDKQFTDVQSYGKPLIGGPFKLVDHDGIPRTDADFKGSFLMIYFGFTHCPDICPMELDKVGKIIKALGKMMRYIKIDLDPEVKDCIRPVFISVDPIRDGVEQVKDYLAGKSPMHFCLDFHPKFVGLTGPIEEIEKCARKYRVLKGPDANDYLMDHSAYVYLMDPKGEFIDVFGSESTLLQMVSRLTNIIKDYDTHIEKVQRIDLQLPKIPAPVEKAQEAEESK</sequence>
<organism evidence="5 7">
    <name type="scientific">Rozella allomycis (strain CSF55)</name>
    <dbReference type="NCBI Taxonomy" id="988480"/>
    <lineage>
        <taxon>Eukaryota</taxon>
        <taxon>Fungi</taxon>
        <taxon>Fungi incertae sedis</taxon>
        <taxon>Cryptomycota</taxon>
        <taxon>Cryptomycota incertae sedis</taxon>
        <taxon>Rozella</taxon>
    </lineage>
</organism>
<evidence type="ECO:0000313" key="6">
    <source>
        <dbReference type="EMBL" id="RKP20977.1"/>
    </source>
</evidence>
<feature type="transmembrane region" description="Helical" evidence="4">
    <location>
        <begin position="61"/>
        <end position="79"/>
    </location>
</feature>
<evidence type="ECO:0000256" key="1">
    <source>
        <dbReference type="ARBA" id="ARBA00010996"/>
    </source>
</evidence>
<keyword evidence="7" id="KW-1185">Reference proteome</keyword>
<dbReference type="InterPro" id="IPR003782">
    <property type="entry name" value="SCO1/SenC"/>
</dbReference>
<reference evidence="5 7" key="1">
    <citation type="journal article" date="2013" name="Curr. Biol.">
        <title>Shared signatures of parasitism and phylogenomics unite Cryptomycota and microsporidia.</title>
        <authorList>
            <person name="James T.Y."/>
            <person name="Pelin A."/>
            <person name="Bonen L."/>
            <person name="Ahrendt S."/>
            <person name="Sain D."/>
            <person name="Corradi N."/>
            <person name="Stajich J.E."/>
        </authorList>
    </citation>
    <scope>NUCLEOTIDE SEQUENCE [LARGE SCALE GENOMIC DNA]</scope>
    <source>
        <strain evidence="5 7">CSF55</strain>
        <strain evidence="5 7">CSF55</strain>
    </source>
</reference>
<gene>
    <name evidence="5" type="ORF">O9G_000082</name>
    <name evidence="6" type="ORF">ROZALSC1DRAFT_27589</name>
</gene>
<dbReference type="AlphaFoldDB" id="A0A075ASZ1"/>
<keyword evidence="4" id="KW-1133">Transmembrane helix</keyword>
<keyword evidence="3" id="KW-1015">Disulfide bond</keyword>
<accession>A0A075ASZ1</accession>
<dbReference type="FunFam" id="3.40.30.10:FF:000013">
    <property type="entry name" value="Blast:Protein SCO1 homolog, mitochondrial"/>
    <property type="match status" value="1"/>
</dbReference>